<keyword evidence="2" id="KW-1185">Reference proteome</keyword>
<evidence type="ECO:0000313" key="1">
    <source>
        <dbReference type="EMBL" id="GGG60643.1"/>
    </source>
</evidence>
<name>A0ABQ1X5A2_9BACT</name>
<protein>
    <submittedName>
        <fullName evidence="1">Uncharacterized protein</fullName>
    </submittedName>
</protein>
<comment type="caution">
    <text evidence="1">The sequence shown here is derived from an EMBL/GenBank/DDBJ whole genome shotgun (WGS) entry which is preliminary data.</text>
</comment>
<evidence type="ECO:0000313" key="2">
    <source>
        <dbReference type="Proteomes" id="UP000601361"/>
    </source>
</evidence>
<accession>A0ABQ1X5A2</accession>
<dbReference type="EMBL" id="BMGS01000016">
    <property type="protein sequence ID" value="GGG60643.1"/>
    <property type="molecule type" value="Genomic_DNA"/>
</dbReference>
<dbReference type="RefSeq" id="WP_188559713.1">
    <property type="nucleotide sequence ID" value="NZ_BMGS01000016.1"/>
</dbReference>
<proteinExistence type="predicted"/>
<reference evidence="2" key="1">
    <citation type="journal article" date="2019" name="Int. J. Syst. Evol. Microbiol.">
        <title>The Global Catalogue of Microorganisms (GCM) 10K type strain sequencing project: providing services to taxonomists for standard genome sequencing and annotation.</title>
        <authorList>
            <consortium name="The Broad Institute Genomics Platform"/>
            <consortium name="The Broad Institute Genome Sequencing Center for Infectious Disease"/>
            <person name="Wu L."/>
            <person name="Ma J."/>
        </authorList>
    </citation>
    <scope>NUCLEOTIDE SEQUENCE [LARGE SCALE GENOMIC DNA]</scope>
    <source>
        <strain evidence="2">CGMCC 1.12990</strain>
    </source>
</reference>
<organism evidence="1 2">
    <name type="scientific">Hymenobacter glacieicola</name>
    <dbReference type="NCBI Taxonomy" id="1562124"/>
    <lineage>
        <taxon>Bacteria</taxon>
        <taxon>Pseudomonadati</taxon>
        <taxon>Bacteroidota</taxon>
        <taxon>Cytophagia</taxon>
        <taxon>Cytophagales</taxon>
        <taxon>Hymenobacteraceae</taxon>
        <taxon>Hymenobacter</taxon>
    </lineage>
</organism>
<gene>
    <name evidence="1" type="ORF">GCM10011378_40830</name>
</gene>
<dbReference type="Proteomes" id="UP000601361">
    <property type="component" value="Unassembled WGS sequence"/>
</dbReference>
<sequence>MADLQRLNDILYGGIDEHTGDFAQYVKVTTFEDGRPMSDALCDDVVYVKLPSGEYFKRVLSNNRINLRWYGLVPNDKSKALANALALHAVIRRYKYGHFVLPRSPLGNVYWFAPVPNTGVQFPGEDRGPDFAINFVNSLCAFEMELGVSATVTTGSGGIQAYRTTGNSNVQLINVSIDHENGANSVPEHCRLPDGTYDTNWGNYKLNGMNFYSLGTWHNLSVSGFPGHGVCVFGNTTIRLNGETLTATGAMATYTDANGTYRAFRPDDQAILPFPGLDDLTKRFFINGVTSSTIGQAGQLLVLKPTIDGPEGINQEPDGTPVTMSYYKQGNTLFADHITTSGFNNLDFNGGAGIFVTGDEANASNFQNISCRNNGAWGIIDSSLLGNYWPGRHTTQNGERFNDFTVEPHKLVMGGFTNRGNPNPRSVLVSGYTEGGNSGGDELTQCSVILGGVMAAGVTGGFGILDFGQMHNLFSQTDADEGTIRYGSKLTLQQPASPVNHFLQPVDNGWGVGDEQGVHWKASPGGLLNPVAGEISRLMPRRFLETKSMLVDGRFLRFTPSLSAILGSGETDWRSGDTYENSDHRPNTPSGWKCVAGGTTRTYAEGRTAKIEGNYITLSAATAVLKPGDFITLNGQRAQITTFDQPQVNGFLYFLIDRSLPNTTGATIAFAPPIFQPQGSGTGTLAQRPDLSGLAGPWAYYNTTTSSKQIWEGTQWVEESSLRFSVDEAKQSSVKAGTSFPVAESDPAYRGKAFTDLTNGVYTAYECRRLGSTTNWLWFKSDFLTS</sequence>